<reference evidence="2" key="1">
    <citation type="submission" date="2022-11" db="UniProtKB">
        <authorList>
            <consortium name="WormBaseParasite"/>
        </authorList>
    </citation>
    <scope>IDENTIFICATION</scope>
</reference>
<dbReference type="WBParaSite" id="PDA_v2.g15898.t1">
    <property type="protein sequence ID" value="PDA_v2.g15898.t1"/>
    <property type="gene ID" value="PDA_v2.g15898"/>
</dbReference>
<dbReference type="Proteomes" id="UP000887578">
    <property type="component" value="Unplaced"/>
</dbReference>
<evidence type="ECO:0000313" key="2">
    <source>
        <dbReference type="WBParaSite" id="PDA_v2.g15898.t1"/>
    </source>
</evidence>
<name>A0A914PCI9_9BILA</name>
<keyword evidence="1" id="KW-1185">Reference proteome</keyword>
<accession>A0A914PCI9</accession>
<dbReference type="AlphaFoldDB" id="A0A914PCI9"/>
<evidence type="ECO:0000313" key="1">
    <source>
        <dbReference type="Proteomes" id="UP000887578"/>
    </source>
</evidence>
<organism evidence="1 2">
    <name type="scientific">Panagrolaimus davidi</name>
    <dbReference type="NCBI Taxonomy" id="227884"/>
    <lineage>
        <taxon>Eukaryota</taxon>
        <taxon>Metazoa</taxon>
        <taxon>Ecdysozoa</taxon>
        <taxon>Nematoda</taxon>
        <taxon>Chromadorea</taxon>
        <taxon>Rhabditida</taxon>
        <taxon>Tylenchina</taxon>
        <taxon>Panagrolaimomorpha</taxon>
        <taxon>Panagrolaimoidea</taxon>
        <taxon>Panagrolaimidae</taxon>
        <taxon>Panagrolaimus</taxon>
    </lineage>
</organism>
<protein>
    <submittedName>
        <fullName evidence="2">Uncharacterized protein</fullName>
    </submittedName>
</protein>
<proteinExistence type="predicted"/>
<sequence>MENTKVQSAITPLPAWENEDFLMDAAKYLLENKLSEKLTLVARRSLDEAKDDAVYLEMNYHGTKTTINLANA</sequence>